<dbReference type="PANTHER" id="PTHR21665">
    <property type="entry name" value="CATION CHANNEL SPERM-ASSOCIATED TARGETING SUBUNIT TAU"/>
    <property type="match status" value="1"/>
</dbReference>
<dbReference type="InterPro" id="IPR048363">
    <property type="entry name" value="CTSRT_C2"/>
</dbReference>
<feature type="domain" description="Cation channel sperm-associated targeting subunit tau C2" evidence="2">
    <location>
        <begin position="145"/>
        <end position="217"/>
    </location>
</feature>
<evidence type="ECO:0000259" key="2">
    <source>
        <dbReference type="Pfam" id="PF15729"/>
    </source>
</evidence>
<feature type="compositionally biased region" description="Basic and acidic residues" evidence="1">
    <location>
        <begin position="95"/>
        <end position="114"/>
    </location>
</feature>
<proteinExistence type="predicted"/>
<dbReference type="Pfam" id="PF15729">
    <property type="entry name" value="CTSRT"/>
    <property type="match status" value="1"/>
</dbReference>
<gene>
    <name evidence="3" type="primary">LOC501147</name>
    <name evidence="3" type="ORF">rCG_22465</name>
</gene>
<reference evidence="3 4" key="1">
    <citation type="submission" date="2005-09" db="EMBL/GenBank/DDBJ databases">
        <authorList>
            <person name="Mural R.J."/>
            <person name="Li P.W."/>
            <person name="Adams M.D."/>
            <person name="Amanatides P.G."/>
            <person name="Baden-Tillson H."/>
            <person name="Barnstead M."/>
            <person name="Chin S.H."/>
            <person name="Dew I."/>
            <person name="Evans C.A."/>
            <person name="Ferriera S."/>
            <person name="Flanigan M."/>
            <person name="Fosler C."/>
            <person name="Glodek A."/>
            <person name="Gu Z."/>
            <person name="Holt R.A."/>
            <person name="Jennings D."/>
            <person name="Kraft C.L."/>
            <person name="Lu F."/>
            <person name="Nguyen T."/>
            <person name="Nusskern D.R."/>
            <person name="Pfannkoch C.M."/>
            <person name="Sitter C."/>
            <person name="Sutton G.G."/>
            <person name="Venter J.C."/>
            <person name="Wang Z."/>
            <person name="Woodage T."/>
            <person name="Zheng X.H."/>
            <person name="Zhong F."/>
        </authorList>
    </citation>
    <scope>NUCLEOTIDE SEQUENCE [LARGE SCALE GENOMIC DNA]</scope>
    <source>
        <strain>BN</strain>
        <strain evidence="4">Sprague-Dawley</strain>
    </source>
</reference>
<dbReference type="PANTHER" id="PTHR21665:SF2">
    <property type="entry name" value="CATION CHANNEL SPERM-ASSOCIATED TARGETING SUBUNIT TAU"/>
    <property type="match status" value="1"/>
</dbReference>
<dbReference type="AlphaFoldDB" id="A6IP93"/>
<dbReference type="InterPro" id="IPR031462">
    <property type="entry name" value="CTSRT"/>
</dbReference>
<evidence type="ECO:0000313" key="4">
    <source>
        <dbReference type="Proteomes" id="UP000234681"/>
    </source>
</evidence>
<sequence length="235" mass="26211">MELPPPGHRRVSISNPQETSGRVPTTPAAFPSHPSNISSVSSKRSVQSSVYRPSIMSNRSLGTQSLLPNPIIQKSSLNPPGFLQSKTSNVSSVRYADEEGKPLTEKDKDKEKGKGTGTRLLNMLRKTLQGSQSDEMVVANQTQNLIPFGDVVGCLAIHIKSCRQFTQRFIAQQHFNLFMRISVNHIVKCTKIRHLKAVNNEKNLVLKFDEVKYFSVQKYYYPATSGISSILIPRI</sequence>
<name>A6IP93_RAT</name>
<feature type="compositionally biased region" description="Polar residues" evidence="1">
    <location>
        <begin position="71"/>
        <end position="92"/>
    </location>
</feature>
<evidence type="ECO:0000313" key="3">
    <source>
        <dbReference type="EMBL" id="EDL98967.1"/>
    </source>
</evidence>
<organism evidence="3 4">
    <name type="scientific">Rattus norvegicus</name>
    <name type="common">Rat</name>
    <dbReference type="NCBI Taxonomy" id="10116"/>
    <lineage>
        <taxon>Eukaryota</taxon>
        <taxon>Metazoa</taxon>
        <taxon>Chordata</taxon>
        <taxon>Craniata</taxon>
        <taxon>Vertebrata</taxon>
        <taxon>Euteleostomi</taxon>
        <taxon>Mammalia</taxon>
        <taxon>Eutheria</taxon>
        <taxon>Euarchontoglires</taxon>
        <taxon>Glires</taxon>
        <taxon>Rodentia</taxon>
        <taxon>Myomorpha</taxon>
        <taxon>Muroidea</taxon>
        <taxon>Muridae</taxon>
        <taxon>Murinae</taxon>
        <taxon>Rattus</taxon>
    </lineage>
</organism>
<evidence type="ECO:0000256" key="1">
    <source>
        <dbReference type="SAM" id="MobiDB-lite"/>
    </source>
</evidence>
<feature type="compositionally biased region" description="Polar residues" evidence="1">
    <location>
        <begin position="12"/>
        <end position="23"/>
    </location>
</feature>
<feature type="region of interest" description="Disordered" evidence="1">
    <location>
        <begin position="71"/>
        <end position="116"/>
    </location>
</feature>
<dbReference type="EMBL" id="CH473965">
    <property type="protein sequence ID" value="EDL98967.1"/>
    <property type="molecule type" value="Genomic_DNA"/>
</dbReference>
<dbReference type="Proteomes" id="UP000234681">
    <property type="component" value="Chromosome 9"/>
</dbReference>
<accession>A6IP93</accession>
<protein>
    <submittedName>
        <fullName evidence="3">Similar to RIKEN cDNA 1700052H20</fullName>
    </submittedName>
</protein>
<feature type="region of interest" description="Disordered" evidence="1">
    <location>
        <begin position="1"/>
        <end position="46"/>
    </location>
</feature>
<feature type="compositionally biased region" description="Low complexity" evidence="1">
    <location>
        <begin position="32"/>
        <end position="46"/>
    </location>
</feature>